<dbReference type="EC" id="3.4.21.89" evidence="3 8"/>
<evidence type="ECO:0000256" key="8">
    <source>
        <dbReference type="RuleBase" id="RU003993"/>
    </source>
</evidence>
<evidence type="ECO:0000259" key="10">
    <source>
        <dbReference type="Pfam" id="PF10502"/>
    </source>
</evidence>
<feature type="active site" evidence="7">
    <location>
        <position position="105"/>
    </location>
</feature>
<keyword evidence="8" id="KW-0472">Membrane</keyword>
<dbReference type="GO" id="GO:0004252">
    <property type="term" value="F:serine-type endopeptidase activity"/>
    <property type="evidence" value="ECO:0007669"/>
    <property type="project" value="InterPro"/>
</dbReference>
<dbReference type="AlphaFoldDB" id="A0A7Y9TJ81"/>
<keyword evidence="6 8" id="KW-0378">Hydrolase</keyword>
<evidence type="ECO:0000256" key="9">
    <source>
        <dbReference type="RuleBase" id="RU362042"/>
    </source>
</evidence>
<dbReference type="InterPro" id="IPR000223">
    <property type="entry name" value="Pept_S26A_signal_pept_1"/>
</dbReference>
<accession>A0A7Y9TJ81</accession>
<evidence type="ECO:0000256" key="7">
    <source>
        <dbReference type="PIRSR" id="PIRSR600223-1"/>
    </source>
</evidence>
<feature type="transmembrane region" description="Helical" evidence="8">
    <location>
        <begin position="25"/>
        <end position="44"/>
    </location>
</feature>
<evidence type="ECO:0000256" key="5">
    <source>
        <dbReference type="ARBA" id="ARBA00022670"/>
    </source>
</evidence>
<dbReference type="RefSeq" id="WP_179487080.1">
    <property type="nucleotide sequence ID" value="NZ_JACCCW010000001.1"/>
</dbReference>
<dbReference type="NCBIfam" id="TIGR02227">
    <property type="entry name" value="sigpep_I_bact"/>
    <property type="match status" value="1"/>
</dbReference>
<dbReference type="GO" id="GO:0006465">
    <property type="term" value="P:signal peptide processing"/>
    <property type="evidence" value="ECO:0007669"/>
    <property type="project" value="InterPro"/>
</dbReference>
<dbReference type="PROSITE" id="PS00501">
    <property type="entry name" value="SPASE_I_1"/>
    <property type="match status" value="1"/>
</dbReference>
<evidence type="ECO:0000313" key="12">
    <source>
        <dbReference type="Proteomes" id="UP000589520"/>
    </source>
</evidence>
<dbReference type="PROSITE" id="PS00760">
    <property type="entry name" value="SPASE_I_2"/>
    <property type="match status" value="1"/>
</dbReference>
<dbReference type="PROSITE" id="PS00761">
    <property type="entry name" value="SPASE_I_3"/>
    <property type="match status" value="1"/>
</dbReference>
<evidence type="ECO:0000256" key="2">
    <source>
        <dbReference type="ARBA" id="ARBA00009370"/>
    </source>
</evidence>
<dbReference type="InterPro" id="IPR019533">
    <property type="entry name" value="Peptidase_S26"/>
</dbReference>
<keyword evidence="5 8" id="KW-0645">Protease</keyword>
<dbReference type="EMBL" id="JACCCW010000001">
    <property type="protein sequence ID" value="NYF78012.1"/>
    <property type="molecule type" value="Genomic_DNA"/>
</dbReference>
<dbReference type="InterPro" id="IPR019757">
    <property type="entry name" value="Pept_S26A_signal_pept_1_Lys-AS"/>
</dbReference>
<dbReference type="Pfam" id="PF10502">
    <property type="entry name" value="Peptidase_S26"/>
    <property type="match status" value="1"/>
</dbReference>
<comment type="subcellular location">
    <subcellularLocation>
        <location evidence="9">Membrane</location>
        <topology evidence="9">Single-pass type II membrane protein</topology>
    </subcellularLocation>
</comment>
<dbReference type="Gene3D" id="2.10.109.10">
    <property type="entry name" value="Umud Fragment, subunit A"/>
    <property type="match status" value="1"/>
</dbReference>
<reference evidence="11 12" key="1">
    <citation type="submission" date="2020-07" db="EMBL/GenBank/DDBJ databases">
        <title>Genomic Encyclopedia of Type Strains, Phase IV (KMG-V): Genome sequencing to study the core and pangenomes of soil and plant-associated prokaryotes.</title>
        <authorList>
            <person name="Whitman W."/>
        </authorList>
    </citation>
    <scope>NUCLEOTIDE SEQUENCE [LARGE SCALE GENOMIC DNA]</scope>
    <source>
        <strain evidence="11 12">X4EP2</strain>
    </source>
</reference>
<name>A0A7Y9TJ81_9BACT</name>
<dbReference type="InterPro" id="IPR019756">
    <property type="entry name" value="Pept_S26A_signal_pept_1_Ser-AS"/>
</dbReference>
<keyword evidence="12" id="KW-1185">Reference proteome</keyword>
<sequence length="262" mass="29467">MISSAATSPPAAPLTRAYSGDPLSAVQSLLYIIVVALFIITFSAQPFQIPSGSMEPTLRIGDFLLVNKQIVPHAATGDPLPGTGIHRGDIIVFYYPIDPSLHLVKRVIGLPGDRIHLHEGHVYLNGQLLDEPYAIYRPAAPDGFRDNFPRMQSAEPGVDSRWWINMRHLIDHGDLVIPKGQYFVLGDNRNNSEDSRYWGFVPHAAIVGKPFLIYFSLRQPERDDPPATARLESPLRRPSLEERVIDHLSDFARWDRTFQVVR</sequence>
<proteinExistence type="inferred from homology"/>
<dbReference type="PANTHER" id="PTHR43390:SF1">
    <property type="entry name" value="CHLOROPLAST PROCESSING PEPTIDASE"/>
    <property type="match status" value="1"/>
</dbReference>
<keyword evidence="8" id="KW-1133">Transmembrane helix</keyword>
<comment type="catalytic activity">
    <reaction evidence="1 8">
        <text>Cleavage of hydrophobic, N-terminal signal or leader sequences from secreted and periplasmic proteins.</text>
        <dbReference type="EC" id="3.4.21.89"/>
    </reaction>
</comment>
<feature type="active site" evidence="7">
    <location>
        <position position="53"/>
    </location>
</feature>
<dbReference type="PRINTS" id="PR00727">
    <property type="entry name" value="LEADERPTASE"/>
</dbReference>
<keyword evidence="8" id="KW-0812">Transmembrane</keyword>
<dbReference type="InterPro" id="IPR019758">
    <property type="entry name" value="Pept_S26A_signal_pept_1_CS"/>
</dbReference>
<evidence type="ECO:0000256" key="4">
    <source>
        <dbReference type="ARBA" id="ARBA00019232"/>
    </source>
</evidence>
<evidence type="ECO:0000256" key="6">
    <source>
        <dbReference type="ARBA" id="ARBA00022801"/>
    </source>
</evidence>
<dbReference type="GO" id="GO:0009003">
    <property type="term" value="F:signal peptidase activity"/>
    <property type="evidence" value="ECO:0007669"/>
    <property type="project" value="UniProtKB-EC"/>
</dbReference>
<dbReference type="Proteomes" id="UP000589520">
    <property type="component" value="Unassembled WGS sequence"/>
</dbReference>
<dbReference type="SUPFAM" id="SSF51306">
    <property type="entry name" value="LexA/Signal peptidase"/>
    <property type="match status" value="1"/>
</dbReference>
<protein>
    <recommendedName>
        <fullName evidence="4 8">Signal peptidase I</fullName>
        <ecNumber evidence="3 8">3.4.21.89</ecNumber>
    </recommendedName>
</protein>
<comment type="caution">
    <text evidence="11">The sequence shown here is derived from an EMBL/GenBank/DDBJ whole genome shotgun (WGS) entry which is preliminary data.</text>
</comment>
<dbReference type="InterPro" id="IPR036286">
    <property type="entry name" value="LexA/Signal_pep-like_sf"/>
</dbReference>
<comment type="similarity">
    <text evidence="2 9">Belongs to the peptidase S26 family.</text>
</comment>
<organism evidence="11 12">
    <name type="scientific">Granulicella arctica</name>
    <dbReference type="NCBI Taxonomy" id="940613"/>
    <lineage>
        <taxon>Bacteria</taxon>
        <taxon>Pseudomonadati</taxon>
        <taxon>Acidobacteriota</taxon>
        <taxon>Terriglobia</taxon>
        <taxon>Terriglobales</taxon>
        <taxon>Acidobacteriaceae</taxon>
        <taxon>Granulicella</taxon>
    </lineage>
</organism>
<feature type="domain" description="Peptidase S26" evidence="10">
    <location>
        <begin position="26"/>
        <end position="215"/>
    </location>
</feature>
<evidence type="ECO:0000256" key="1">
    <source>
        <dbReference type="ARBA" id="ARBA00000677"/>
    </source>
</evidence>
<gene>
    <name evidence="11" type="ORF">HDF17_000299</name>
</gene>
<evidence type="ECO:0000256" key="3">
    <source>
        <dbReference type="ARBA" id="ARBA00013208"/>
    </source>
</evidence>
<evidence type="ECO:0000313" key="11">
    <source>
        <dbReference type="EMBL" id="NYF78012.1"/>
    </source>
</evidence>
<dbReference type="CDD" id="cd06530">
    <property type="entry name" value="S26_SPase_I"/>
    <property type="match status" value="1"/>
</dbReference>
<dbReference type="GO" id="GO:0016020">
    <property type="term" value="C:membrane"/>
    <property type="evidence" value="ECO:0007669"/>
    <property type="project" value="UniProtKB-SubCell"/>
</dbReference>
<dbReference type="PANTHER" id="PTHR43390">
    <property type="entry name" value="SIGNAL PEPTIDASE I"/>
    <property type="match status" value="1"/>
</dbReference>